<dbReference type="InterPro" id="IPR036950">
    <property type="entry name" value="PBP_transglycosylase"/>
</dbReference>
<dbReference type="GO" id="GO:0009252">
    <property type="term" value="P:peptidoglycan biosynthetic process"/>
    <property type="evidence" value="ECO:0007669"/>
    <property type="project" value="UniProtKB-UniPathway"/>
</dbReference>
<keyword evidence="19" id="KW-0472">Membrane</keyword>
<feature type="domain" description="Penicillin-binding protein OB-like" evidence="29">
    <location>
        <begin position="292"/>
        <end position="401"/>
    </location>
</feature>
<feature type="domain" description="Glycosyl transferase family 51" evidence="28">
    <location>
        <begin position="33"/>
        <end position="207"/>
    </location>
</feature>
<evidence type="ECO:0000256" key="13">
    <source>
        <dbReference type="ARBA" id="ARBA00022692"/>
    </source>
</evidence>
<evidence type="ECO:0000256" key="21">
    <source>
        <dbReference type="ARBA" id="ARBA00023268"/>
    </source>
</evidence>
<evidence type="ECO:0000259" key="27">
    <source>
        <dbReference type="Pfam" id="PF00905"/>
    </source>
</evidence>
<dbReference type="EC" id="3.4.16.4" evidence="5"/>
<evidence type="ECO:0000313" key="32">
    <source>
        <dbReference type="Proteomes" id="UP000185657"/>
    </source>
</evidence>
<dbReference type="PANTHER" id="PTHR32282:SF27">
    <property type="entry name" value="PENICILLIN-BINDING PROTEIN 1A"/>
    <property type="match status" value="1"/>
</dbReference>
<dbReference type="STRING" id="1763535.LPB072_06620"/>
<evidence type="ECO:0000313" key="31">
    <source>
        <dbReference type="EMBL" id="OAD40435.1"/>
    </source>
</evidence>
<dbReference type="InterPro" id="IPR001264">
    <property type="entry name" value="Glyco_trans_51"/>
</dbReference>
<evidence type="ECO:0000256" key="18">
    <source>
        <dbReference type="ARBA" id="ARBA00022989"/>
    </source>
</evidence>
<dbReference type="FunFam" id="1.10.3810.10:FF:000003">
    <property type="entry name" value="Penicillin-binding protein 1a"/>
    <property type="match status" value="1"/>
</dbReference>
<keyword evidence="13" id="KW-0812">Transmembrane</keyword>
<protein>
    <recommendedName>
        <fullName evidence="6">Penicillin-binding protein 1A</fullName>
        <ecNumber evidence="24">2.4.99.28</ecNumber>
        <ecNumber evidence="5">3.4.16.4</ecNumber>
    </recommendedName>
</protein>
<sequence length="751" mass="82152">MPPASAATFDLPSIDRIVNYTPKLPLQIFTADGVEIAQFGTERRIYVPLSKTPKILQEAVLAVEDARFREHSGIDPKGMARAVVAALTGGRKQGASTITQQLVRTMLLTREFSVERKAKEIMLAFKVEDALSKDRILEIYLNEIFLGQRAYGFAAAAKTYFGKTMDELTTAEAAMLAGLPQNPYYANPVANMDRAIKRQRVVLERMKTTGAISEVQWKAARDEKITLRTPGEKDLHAPHVAEMARRIVVERYGTEAYSSGIRVTTSLMADDQRAAYAAVQRGVLSYDRRGAWRGPEGFEELPDNNNPDLASLAAEALKDHSDDDTLRAAIVLKANSKEIAVQLSTGERVTLSGSGIRWARAGLKSKAKKELSLQRGSVVRVVQSGQKGSPTEWEISQWPEVEAALVSMDSKTGRVRALVGGFDQSRQPFNHVTQAWRQPGSSFKPLLYSAALEERVMPGSLIDDLPYTAANGWSPSNSHAGGESPITLREALAKSSNLVSVRVLDHVGVARARDWVTRFGLDAARQPSNLTLALGTGSVTPLQMVRAYATLANGGWRVSPVVVEKITDAQGKVLFEEAAPENLTEDNRAIPARNAYVMSSLLNDVTRYGTGARAQAQLKRRDIYGKTGTTDNAVDAWFTGYHPTLATAVWMGYDKPRSLGSSESGSRAALPIWIDYMDSALKKTPFTPLGSPPPGLVRENDDWLYAEWKNGGSVARLSDEDGVQYAPEPGRFLPNIPDWARALISSGPRNP</sequence>
<comment type="pathway">
    <text evidence="2">Cell wall biogenesis; peptidoglycan biosynthesis.</text>
</comment>
<keyword evidence="21" id="KW-0511">Multifunctional enzyme</keyword>
<evidence type="ECO:0000256" key="10">
    <source>
        <dbReference type="ARBA" id="ARBA00022670"/>
    </source>
</evidence>
<evidence type="ECO:0000256" key="4">
    <source>
        <dbReference type="ARBA" id="ARBA00007739"/>
    </source>
</evidence>
<dbReference type="GO" id="GO:0030288">
    <property type="term" value="C:outer membrane-bounded periplasmic space"/>
    <property type="evidence" value="ECO:0007669"/>
    <property type="project" value="TreeGrafter"/>
</dbReference>
<evidence type="ECO:0000256" key="7">
    <source>
        <dbReference type="ARBA" id="ARBA00022475"/>
    </source>
</evidence>
<dbReference type="GO" id="GO:0046677">
    <property type="term" value="P:response to antibiotic"/>
    <property type="evidence" value="ECO:0007669"/>
    <property type="project" value="UniProtKB-KW"/>
</dbReference>
<dbReference type="Gene3D" id="3.40.710.10">
    <property type="entry name" value="DD-peptidase/beta-lactamase superfamily"/>
    <property type="match status" value="2"/>
</dbReference>
<evidence type="ECO:0000256" key="3">
    <source>
        <dbReference type="ARBA" id="ARBA00007090"/>
    </source>
</evidence>
<comment type="catalytic activity">
    <reaction evidence="23">
        <text>Preferential cleavage: (Ac)2-L-Lys-D-Ala-|-D-Ala. Also transpeptidation of peptidyl-alanyl moieties that are N-acyl substituents of D-alanine.</text>
        <dbReference type="EC" id="3.4.16.4"/>
    </reaction>
</comment>
<dbReference type="UniPathway" id="UPA00219"/>
<comment type="similarity">
    <text evidence="3">In the C-terminal section; belongs to the transpeptidase family.</text>
</comment>
<keyword evidence="32" id="KW-1185">Reference proteome</keyword>
<dbReference type="Pfam" id="PF00905">
    <property type="entry name" value="Transpeptidase"/>
    <property type="match status" value="1"/>
</dbReference>
<dbReference type="EMBL" id="CP017476">
    <property type="protein sequence ID" value="AOW12566.1"/>
    <property type="molecule type" value="Genomic_DNA"/>
</dbReference>
<dbReference type="NCBIfam" id="TIGR02074">
    <property type="entry name" value="PBP_1a_fam"/>
    <property type="match status" value="1"/>
</dbReference>
<evidence type="ECO:0000256" key="11">
    <source>
        <dbReference type="ARBA" id="ARBA00022676"/>
    </source>
</evidence>
<name>A0A162YVC8_9BURK</name>
<dbReference type="GO" id="GO:0005886">
    <property type="term" value="C:plasma membrane"/>
    <property type="evidence" value="ECO:0007669"/>
    <property type="project" value="UniProtKB-SubCell"/>
</dbReference>
<feature type="domain" description="Penicillin-binding protein transpeptidase" evidence="27">
    <location>
        <begin position="404"/>
        <end position="653"/>
    </location>
</feature>
<evidence type="ECO:0000256" key="26">
    <source>
        <dbReference type="ARBA" id="ARBA00060592"/>
    </source>
</evidence>
<evidence type="ECO:0000256" key="8">
    <source>
        <dbReference type="ARBA" id="ARBA00022519"/>
    </source>
</evidence>
<comment type="subcellular location">
    <subcellularLocation>
        <location evidence="1">Cell inner membrane</location>
        <topology evidence="1">Single-pass type II membrane protein</topology>
    </subcellularLocation>
</comment>
<gene>
    <name evidence="30" type="ORF">LPB072_06620</name>
    <name evidence="31" type="ORF">LPB72_16105</name>
</gene>
<dbReference type="InterPro" id="IPR001460">
    <property type="entry name" value="PCN-bd_Tpept"/>
</dbReference>
<dbReference type="GO" id="GO:0009002">
    <property type="term" value="F:serine-type D-Ala-D-Ala carboxypeptidase activity"/>
    <property type="evidence" value="ECO:0007669"/>
    <property type="project" value="UniProtKB-EC"/>
</dbReference>
<keyword evidence="12" id="KW-0808">Transferase</keyword>
<evidence type="ECO:0000256" key="16">
    <source>
        <dbReference type="ARBA" id="ARBA00022968"/>
    </source>
</evidence>
<evidence type="ECO:0000256" key="9">
    <source>
        <dbReference type="ARBA" id="ARBA00022645"/>
    </source>
</evidence>
<evidence type="ECO:0000259" key="29">
    <source>
        <dbReference type="Pfam" id="PF17092"/>
    </source>
</evidence>
<organism evidence="30 33">
    <name type="scientific">Hydrogenophaga crassostreae</name>
    <dbReference type="NCBI Taxonomy" id="1763535"/>
    <lineage>
        <taxon>Bacteria</taxon>
        <taxon>Pseudomonadati</taxon>
        <taxon>Pseudomonadota</taxon>
        <taxon>Betaproteobacteria</taxon>
        <taxon>Burkholderiales</taxon>
        <taxon>Comamonadaceae</taxon>
        <taxon>Hydrogenophaga</taxon>
    </lineage>
</organism>
<evidence type="ECO:0000256" key="5">
    <source>
        <dbReference type="ARBA" id="ARBA00012448"/>
    </source>
</evidence>
<dbReference type="AlphaFoldDB" id="A0A162YVC8"/>
<accession>A0A162YVC8</accession>
<dbReference type="InterPro" id="IPR050396">
    <property type="entry name" value="Glycosyltr_51/Transpeptidase"/>
</dbReference>
<keyword evidence="10" id="KW-0645">Protease</keyword>
<dbReference type="GO" id="GO:0008360">
    <property type="term" value="P:regulation of cell shape"/>
    <property type="evidence" value="ECO:0007669"/>
    <property type="project" value="UniProtKB-KW"/>
</dbReference>
<dbReference type="InterPro" id="IPR031376">
    <property type="entry name" value="PCB_OB"/>
</dbReference>
<evidence type="ECO:0000256" key="2">
    <source>
        <dbReference type="ARBA" id="ARBA00004752"/>
    </source>
</evidence>
<keyword evidence="20" id="KW-0046">Antibiotic resistance</keyword>
<comment type="similarity">
    <text evidence="4">In the N-terminal section; belongs to the glycosyltransferase 51 family.</text>
</comment>
<dbReference type="EMBL" id="LVWD01000030">
    <property type="protein sequence ID" value="OAD40435.1"/>
    <property type="molecule type" value="Genomic_DNA"/>
</dbReference>
<evidence type="ECO:0000256" key="20">
    <source>
        <dbReference type="ARBA" id="ARBA00023251"/>
    </source>
</evidence>
<evidence type="ECO:0000256" key="14">
    <source>
        <dbReference type="ARBA" id="ARBA00022801"/>
    </source>
</evidence>
<evidence type="ECO:0000256" key="6">
    <source>
        <dbReference type="ARBA" id="ARBA00018638"/>
    </source>
</evidence>
<evidence type="ECO:0000313" key="30">
    <source>
        <dbReference type="EMBL" id="AOW12566.1"/>
    </source>
</evidence>
<dbReference type="Gene3D" id="1.10.3810.10">
    <property type="entry name" value="Biosynthetic peptidoglycan transglycosylase-like"/>
    <property type="match status" value="1"/>
</dbReference>
<dbReference type="KEGG" id="hyl:LPB072_06620"/>
<dbReference type="SUPFAM" id="SSF53955">
    <property type="entry name" value="Lysozyme-like"/>
    <property type="match status" value="1"/>
</dbReference>
<evidence type="ECO:0000256" key="24">
    <source>
        <dbReference type="ARBA" id="ARBA00044770"/>
    </source>
</evidence>
<evidence type="ECO:0000313" key="33">
    <source>
        <dbReference type="Proteomes" id="UP000185680"/>
    </source>
</evidence>
<dbReference type="GO" id="GO:0008955">
    <property type="term" value="F:peptidoglycan glycosyltransferase activity"/>
    <property type="evidence" value="ECO:0007669"/>
    <property type="project" value="UniProtKB-EC"/>
</dbReference>
<evidence type="ECO:0000256" key="15">
    <source>
        <dbReference type="ARBA" id="ARBA00022960"/>
    </source>
</evidence>
<dbReference type="GO" id="GO:0006508">
    <property type="term" value="P:proteolysis"/>
    <property type="evidence" value="ECO:0007669"/>
    <property type="project" value="UniProtKB-KW"/>
</dbReference>
<keyword evidence="15" id="KW-0133">Cell shape</keyword>
<keyword evidence="7" id="KW-1003">Cell membrane</keyword>
<keyword evidence="16" id="KW-0735">Signal-anchor</keyword>
<dbReference type="InterPro" id="IPR012338">
    <property type="entry name" value="Beta-lactam/transpept-like"/>
</dbReference>
<dbReference type="SUPFAM" id="SSF56601">
    <property type="entry name" value="beta-lactamase/transpeptidase-like"/>
    <property type="match status" value="1"/>
</dbReference>
<dbReference type="GO" id="GO:0071555">
    <property type="term" value="P:cell wall organization"/>
    <property type="evidence" value="ECO:0007669"/>
    <property type="project" value="UniProtKB-KW"/>
</dbReference>
<dbReference type="Proteomes" id="UP000185680">
    <property type="component" value="Chromosome"/>
</dbReference>
<keyword evidence="14" id="KW-0378">Hydrolase</keyword>
<keyword evidence="11" id="KW-0328">Glycosyltransferase</keyword>
<keyword evidence="9" id="KW-0121">Carboxypeptidase</keyword>
<evidence type="ECO:0000256" key="25">
    <source>
        <dbReference type="ARBA" id="ARBA00049902"/>
    </source>
</evidence>
<keyword evidence="8" id="KW-0997">Cell inner membrane</keyword>
<comment type="catalytic activity">
    <reaction evidence="25">
        <text>[GlcNAc-(1-&gt;4)-Mur2Ac(oyl-L-Ala-gamma-D-Glu-L-Lys-D-Ala-D-Ala)](n)-di-trans,octa-cis-undecaprenyl diphosphate + beta-D-GlcNAc-(1-&gt;4)-Mur2Ac(oyl-L-Ala-gamma-D-Glu-L-Lys-D-Ala-D-Ala)-di-trans,octa-cis-undecaprenyl diphosphate = [GlcNAc-(1-&gt;4)-Mur2Ac(oyl-L-Ala-gamma-D-Glu-L-Lys-D-Ala-D-Ala)](n+1)-di-trans,octa-cis-undecaprenyl diphosphate + di-trans,octa-cis-undecaprenyl diphosphate + H(+)</text>
        <dbReference type="Rhea" id="RHEA:23708"/>
        <dbReference type="Rhea" id="RHEA-COMP:9602"/>
        <dbReference type="Rhea" id="RHEA-COMP:9603"/>
        <dbReference type="ChEBI" id="CHEBI:15378"/>
        <dbReference type="ChEBI" id="CHEBI:58405"/>
        <dbReference type="ChEBI" id="CHEBI:60033"/>
        <dbReference type="ChEBI" id="CHEBI:78435"/>
        <dbReference type="EC" id="2.4.99.28"/>
    </reaction>
</comment>
<reference evidence="31 32" key="1">
    <citation type="submission" date="2016-02" db="EMBL/GenBank/DDBJ databases">
        <title>Draft genome sequence of Hydrogenophaga sp. LPB0072.</title>
        <authorList>
            <person name="Shin S.-K."/>
            <person name="Yi H."/>
        </authorList>
    </citation>
    <scope>NUCLEOTIDE SEQUENCE [LARGE SCALE GENOMIC DNA]</scope>
    <source>
        <strain evidence="31 32">LPB0072</strain>
    </source>
</reference>
<evidence type="ECO:0000256" key="19">
    <source>
        <dbReference type="ARBA" id="ARBA00023136"/>
    </source>
</evidence>
<proteinExistence type="inferred from homology"/>
<keyword evidence="22" id="KW-0961">Cell wall biogenesis/degradation</keyword>
<dbReference type="PANTHER" id="PTHR32282">
    <property type="entry name" value="BINDING PROTEIN TRANSPEPTIDASE, PUTATIVE-RELATED"/>
    <property type="match status" value="1"/>
</dbReference>
<evidence type="ECO:0000256" key="23">
    <source>
        <dbReference type="ARBA" id="ARBA00034000"/>
    </source>
</evidence>
<evidence type="ECO:0000256" key="12">
    <source>
        <dbReference type="ARBA" id="ARBA00022679"/>
    </source>
</evidence>
<keyword evidence="17" id="KW-0573">Peptidoglycan synthesis</keyword>
<dbReference type="Pfam" id="PF00912">
    <property type="entry name" value="Transgly"/>
    <property type="match status" value="1"/>
</dbReference>
<evidence type="ECO:0000256" key="17">
    <source>
        <dbReference type="ARBA" id="ARBA00022984"/>
    </source>
</evidence>
<dbReference type="EC" id="2.4.99.28" evidence="24"/>
<evidence type="ECO:0000256" key="22">
    <source>
        <dbReference type="ARBA" id="ARBA00023316"/>
    </source>
</evidence>
<comment type="pathway">
    <text evidence="26">Glycan biosynthesis.</text>
</comment>
<dbReference type="GO" id="GO:0008658">
    <property type="term" value="F:penicillin binding"/>
    <property type="evidence" value="ECO:0007669"/>
    <property type="project" value="InterPro"/>
</dbReference>
<dbReference type="Proteomes" id="UP000185657">
    <property type="component" value="Unassembled WGS sequence"/>
</dbReference>
<evidence type="ECO:0000259" key="28">
    <source>
        <dbReference type="Pfam" id="PF00912"/>
    </source>
</evidence>
<reference evidence="30 33" key="2">
    <citation type="submission" date="2016-10" db="EMBL/GenBank/DDBJ databases">
        <title>Hydorgenophaga sp. LPB0072 isolated from gastropod.</title>
        <authorList>
            <person name="Kim E."/>
            <person name="Yi H."/>
        </authorList>
    </citation>
    <scope>NUCLEOTIDE SEQUENCE [LARGE SCALE GENOMIC DNA]</scope>
    <source>
        <strain evidence="30 33">LPB0072</strain>
    </source>
</reference>
<dbReference type="Pfam" id="PF17092">
    <property type="entry name" value="PCB_OB"/>
    <property type="match status" value="1"/>
</dbReference>
<dbReference type="InterPro" id="IPR023346">
    <property type="entry name" value="Lysozyme-like_dom_sf"/>
</dbReference>
<keyword evidence="18" id="KW-1133">Transmembrane helix</keyword>
<evidence type="ECO:0000256" key="1">
    <source>
        <dbReference type="ARBA" id="ARBA00004249"/>
    </source>
</evidence>